<protein>
    <submittedName>
        <fullName evidence="3">XRE family transcriptional regulator</fullName>
    </submittedName>
</protein>
<dbReference type="CDD" id="cd00093">
    <property type="entry name" value="HTH_XRE"/>
    <property type="match status" value="1"/>
</dbReference>
<gene>
    <name evidence="3" type="ORF">R4198_08180</name>
</gene>
<dbReference type="Proteomes" id="UP001185792">
    <property type="component" value="Unassembled WGS sequence"/>
</dbReference>
<evidence type="ECO:0000313" key="4">
    <source>
        <dbReference type="Proteomes" id="UP001185792"/>
    </source>
</evidence>
<accession>A0ABU4ESF0</accession>
<dbReference type="Gene3D" id="2.60.120.10">
    <property type="entry name" value="Jelly Rolls"/>
    <property type="match status" value="1"/>
</dbReference>
<dbReference type="PROSITE" id="PS50943">
    <property type="entry name" value="HTH_CROC1"/>
    <property type="match status" value="1"/>
</dbReference>
<dbReference type="InterPro" id="IPR014710">
    <property type="entry name" value="RmlC-like_jellyroll"/>
</dbReference>
<dbReference type="PANTHER" id="PTHR46797:SF1">
    <property type="entry name" value="METHYLPHOSPHONATE SYNTHASE"/>
    <property type="match status" value="1"/>
</dbReference>
<reference evidence="3 4" key="1">
    <citation type="submission" date="2023-10" db="EMBL/GenBank/DDBJ databases">
        <title>Development of a sustainable strategy for remediation of hydrocarbon-contaminated territories based on the waste exchange concept.</title>
        <authorList>
            <person name="Krivoruchko A."/>
        </authorList>
    </citation>
    <scope>NUCLEOTIDE SEQUENCE [LARGE SCALE GENOMIC DNA]</scope>
    <source>
        <strain evidence="3 4">IEGM 1236</strain>
    </source>
</reference>
<dbReference type="InterPro" id="IPR011051">
    <property type="entry name" value="RmlC_Cupin_sf"/>
</dbReference>
<dbReference type="SMART" id="SM00530">
    <property type="entry name" value="HTH_XRE"/>
    <property type="match status" value="1"/>
</dbReference>
<dbReference type="PANTHER" id="PTHR46797">
    <property type="entry name" value="HTH-TYPE TRANSCRIPTIONAL REGULATOR"/>
    <property type="match status" value="1"/>
</dbReference>
<dbReference type="Pfam" id="PF01381">
    <property type="entry name" value="HTH_3"/>
    <property type="match status" value="1"/>
</dbReference>
<dbReference type="InterPro" id="IPR013096">
    <property type="entry name" value="Cupin_2"/>
</dbReference>
<name>A0ABU4ESF0_WILMA</name>
<dbReference type="InterPro" id="IPR001387">
    <property type="entry name" value="Cro/C1-type_HTH"/>
</dbReference>
<dbReference type="SUPFAM" id="SSF47413">
    <property type="entry name" value="lambda repressor-like DNA-binding domains"/>
    <property type="match status" value="1"/>
</dbReference>
<keyword evidence="4" id="KW-1185">Reference proteome</keyword>
<evidence type="ECO:0000259" key="2">
    <source>
        <dbReference type="PROSITE" id="PS50943"/>
    </source>
</evidence>
<dbReference type="InterPro" id="IPR050807">
    <property type="entry name" value="TransReg_Diox_bact_type"/>
</dbReference>
<feature type="domain" description="HTH cro/C1-type" evidence="2">
    <location>
        <begin position="16"/>
        <end position="70"/>
    </location>
</feature>
<dbReference type="Gene3D" id="1.10.260.40">
    <property type="entry name" value="lambda repressor-like DNA-binding domains"/>
    <property type="match status" value="1"/>
</dbReference>
<proteinExistence type="predicted"/>
<dbReference type="CDD" id="cd02209">
    <property type="entry name" value="cupin_XRE_C"/>
    <property type="match status" value="1"/>
</dbReference>
<dbReference type="InterPro" id="IPR010982">
    <property type="entry name" value="Lambda_DNA-bd_dom_sf"/>
</dbReference>
<organism evidence="3 4">
    <name type="scientific">Williamsia marianensis</name>
    <dbReference type="NCBI Taxonomy" id="85044"/>
    <lineage>
        <taxon>Bacteria</taxon>
        <taxon>Bacillati</taxon>
        <taxon>Actinomycetota</taxon>
        <taxon>Actinomycetes</taxon>
        <taxon>Mycobacteriales</taxon>
        <taxon>Nocardiaceae</taxon>
        <taxon>Williamsia</taxon>
    </lineage>
</organism>
<evidence type="ECO:0000256" key="1">
    <source>
        <dbReference type="ARBA" id="ARBA00023125"/>
    </source>
</evidence>
<evidence type="ECO:0000313" key="3">
    <source>
        <dbReference type="EMBL" id="MDV7133671.1"/>
    </source>
</evidence>
<dbReference type="Pfam" id="PF07883">
    <property type="entry name" value="Cupin_2"/>
    <property type="match status" value="1"/>
</dbReference>
<sequence length="200" mass="21084">MDVAVSTLSAAIGARVRQERLSRQWTLDQLAAAAGVSRRLLVSVEQGDANPSVGSLLKLSDALGVGLPALVEPPNAKAIRVIRDGEGAELWSGQFGGRGLLVAGTGAPDVMELWDWLLSPGERHDSEPHTAGTTEIIHVREGELLVEIGDDAVTLEVGDAVTFTGDVGHSYVNPGTAATRFVLAVYEPGVGVQLRTEKDR</sequence>
<comment type="caution">
    <text evidence="3">The sequence shown here is derived from an EMBL/GenBank/DDBJ whole genome shotgun (WGS) entry which is preliminary data.</text>
</comment>
<dbReference type="EMBL" id="JAWLUM010000001">
    <property type="protein sequence ID" value="MDV7133671.1"/>
    <property type="molecule type" value="Genomic_DNA"/>
</dbReference>
<dbReference type="SUPFAM" id="SSF51182">
    <property type="entry name" value="RmlC-like cupins"/>
    <property type="match status" value="1"/>
</dbReference>
<dbReference type="RefSeq" id="WP_317712689.1">
    <property type="nucleotide sequence ID" value="NZ_JAWLUM010000001.1"/>
</dbReference>
<keyword evidence="1" id="KW-0238">DNA-binding</keyword>